<evidence type="ECO:0000313" key="8">
    <source>
        <dbReference type="Proteomes" id="UP001566132"/>
    </source>
</evidence>
<feature type="domain" description="THAP-type" evidence="6">
    <location>
        <begin position="1"/>
        <end position="78"/>
    </location>
</feature>
<dbReference type="Pfam" id="PF05485">
    <property type="entry name" value="THAP"/>
    <property type="match status" value="1"/>
</dbReference>
<dbReference type="InterPro" id="IPR038441">
    <property type="entry name" value="THAP_Znf_sf"/>
</dbReference>
<dbReference type="PROSITE" id="PS50950">
    <property type="entry name" value="ZF_THAP"/>
    <property type="match status" value="1"/>
</dbReference>
<protein>
    <recommendedName>
        <fullName evidence="6">THAP-type domain-containing protein</fullName>
    </recommendedName>
</protein>
<sequence>MPKMGICLVCKCSENKVEKIHYFPKNTEKSRIWQENMGIKFTGTSLRNYRICSRHFSKQCYKNLLTYELHQETKPTLHSSQASNLTDINVRNTCMTSRISSDTNEVQLFSGVPEVVNGDERIPLQQEIILDFNTESKPETSHVKTSKRSYFKDIADLEKRTASPRKVKLMEMVVRREDHIRKLKYLCKRRAHDIKALSINITVIIYFGIKRFFSNGH</sequence>
<name>A0ABD1EVW0_HYPHA</name>
<accession>A0ABD1EVW0</accession>
<evidence type="ECO:0000259" key="6">
    <source>
        <dbReference type="PROSITE" id="PS50950"/>
    </source>
</evidence>
<dbReference type="Proteomes" id="UP001566132">
    <property type="component" value="Unassembled WGS sequence"/>
</dbReference>
<evidence type="ECO:0000256" key="3">
    <source>
        <dbReference type="ARBA" id="ARBA00022833"/>
    </source>
</evidence>
<evidence type="ECO:0000256" key="5">
    <source>
        <dbReference type="PROSITE-ProRule" id="PRU00309"/>
    </source>
</evidence>
<dbReference type="SMART" id="SM00980">
    <property type="entry name" value="THAP"/>
    <property type="match status" value="1"/>
</dbReference>
<dbReference type="Gene3D" id="6.20.210.20">
    <property type="entry name" value="THAP domain"/>
    <property type="match status" value="1"/>
</dbReference>
<gene>
    <name evidence="7" type="ORF">ABEB36_004798</name>
</gene>
<proteinExistence type="predicted"/>
<reference evidence="7 8" key="1">
    <citation type="submission" date="2024-05" db="EMBL/GenBank/DDBJ databases">
        <title>Genetic variation in Jamaican populations of the coffee berry borer (Hypothenemus hampei).</title>
        <authorList>
            <person name="Errbii M."/>
            <person name="Myrie A."/>
        </authorList>
    </citation>
    <scope>NUCLEOTIDE SEQUENCE [LARGE SCALE GENOMIC DNA]</scope>
    <source>
        <strain evidence="7">JA-Hopewell-2020-01-JO</strain>
        <tissue evidence="7">Whole body</tissue>
    </source>
</reference>
<dbReference type="GO" id="GO:0003677">
    <property type="term" value="F:DNA binding"/>
    <property type="evidence" value="ECO:0007669"/>
    <property type="project" value="UniProtKB-UniRule"/>
</dbReference>
<keyword evidence="2 5" id="KW-0863">Zinc-finger</keyword>
<dbReference type="AlphaFoldDB" id="A0ABD1EVW0"/>
<comment type="caution">
    <text evidence="7">The sequence shown here is derived from an EMBL/GenBank/DDBJ whole genome shotgun (WGS) entry which is preliminary data.</text>
</comment>
<dbReference type="EMBL" id="JBDJPC010000004">
    <property type="protein sequence ID" value="KAL1505176.1"/>
    <property type="molecule type" value="Genomic_DNA"/>
</dbReference>
<evidence type="ECO:0000256" key="1">
    <source>
        <dbReference type="ARBA" id="ARBA00022723"/>
    </source>
</evidence>
<dbReference type="InterPro" id="IPR006612">
    <property type="entry name" value="THAP_Znf"/>
</dbReference>
<keyword evidence="4 5" id="KW-0238">DNA-binding</keyword>
<keyword evidence="8" id="KW-1185">Reference proteome</keyword>
<keyword evidence="3" id="KW-0862">Zinc</keyword>
<dbReference type="GO" id="GO:0008270">
    <property type="term" value="F:zinc ion binding"/>
    <property type="evidence" value="ECO:0007669"/>
    <property type="project" value="UniProtKB-KW"/>
</dbReference>
<organism evidence="7 8">
    <name type="scientific">Hypothenemus hampei</name>
    <name type="common">Coffee berry borer</name>
    <dbReference type="NCBI Taxonomy" id="57062"/>
    <lineage>
        <taxon>Eukaryota</taxon>
        <taxon>Metazoa</taxon>
        <taxon>Ecdysozoa</taxon>
        <taxon>Arthropoda</taxon>
        <taxon>Hexapoda</taxon>
        <taxon>Insecta</taxon>
        <taxon>Pterygota</taxon>
        <taxon>Neoptera</taxon>
        <taxon>Endopterygota</taxon>
        <taxon>Coleoptera</taxon>
        <taxon>Polyphaga</taxon>
        <taxon>Cucujiformia</taxon>
        <taxon>Curculionidae</taxon>
        <taxon>Scolytinae</taxon>
        <taxon>Hypothenemus</taxon>
    </lineage>
</organism>
<keyword evidence="1" id="KW-0479">Metal-binding</keyword>
<dbReference type="SUPFAM" id="SSF57716">
    <property type="entry name" value="Glucocorticoid receptor-like (DNA-binding domain)"/>
    <property type="match status" value="1"/>
</dbReference>
<evidence type="ECO:0000256" key="2">
    <source>
        <dbReference type="ARBA" id="ARBA00022771"/>
    </source>
</evidence>
<evidence type="ECO:0000256" key="4">
    <source>
        <dbReference type="ARBA" id="ARBA00023125"/>
    </source>
</evidence>
<evidence type="ECO:0000313" key="7">
    <source>
        <dbReference type="EMBL" id="KAL1505176.1"/>
    </source>
</evidence>
<dbReference type="SMART" id="SM00692">
    <property type="entry name" value="DM3"/>
    <property type="match status" value="1"/>
</dbReference>